<dbReference type="PANTHER" id="PTHR37299">
    <property type="entry name" value="TRANSCRIPTIONAL REGULATOR-RELATED"/>
    <property type="match status" value="1"/>
</dbReference>
<name>A0A1H6XJJ0_9BACT</name>
<feature type="domain" description="Response regulatory" evidence="2">
    <location>
        <begin position="2"/>
        <end position="120"/>
    </location>
</feature>
<protein>
    <submittedName>
        <fullName evidence="4">Two component transcriptional regulator, LytTR family</fullName>
    </submittedName>
</protein>
<keyword evidence="1" id="KW-0597">Phosphoprotein</keyword>
<dbReference type="PROSITE" id="PS50110">
    <property type="entry name" value="RESPONSE_REGULATORY"/>
    <property type="match status" value="1"/>
</dbReference>
<dbReference type="InterPro" id="IPR046947">
    <property type="entry name" value="LytR-like"/>
</dbReference>
<dbReference type="Gene3D" id="2.40.50.1020">
    <property type="entry name" value="LytTr DNA-binding domain"/>
    <property type="match status" value="1"/>
</dbReference>
<dbReference type="InterPro" id="IPR011006">
    <property type="entry name" value="CheY-like_superfamily"/>
</dbReference>
<evidence type="ECO:0000259" key="3">
    <source>
        <dbReference type="PROSITE" id="PS50930"/>
    </source>
</evidence>
<dbReference type="GO" id="GO:0000156">
    <property type="term" value="F:phosphorelay response regulator activity"/>
    <property type="evidence" value="ECO:0007669"/>
    <property type="project" value="InterPro"/>
</dbReference>
<dbReference type="RefSeq" id="WP_090338016.1">
    <property type="nucleotide sequence ID" value="NZ_FNXY01000006.1"/>
</dbReference>
<evidence type="ECO:0000313" key="5">
    <source>
        <dbReference type="Proteomes" id="UP000199532"/>
    </source>
</evidence>
<dbReference type="PANTHER" id="PTHR37299:SF1">
    <property type="entry name" value="STAGE 0 SPORULATION PROTEIN A HOMOLOG"/>
    <property type="match status" value="1"/>
</dbReference>
<evidence type="ECO:0000256" key="1">
    <source>
        <dbReference type="PROSITE-ProRule" id="PRU00169"/>
    </source>
</evidence>
<dbReference type="Proteomes" id="UP000199532">
    <property type="component" value="Unassembled WGS sequence"/>
</dbReference>
<accession>A0A1H6XJJ0</accession>
<dbReference type="Pfam" id="PF04397">
    <property type="entry name" value="LytTR"/>
    <property type="match status" value="1"/>
</dbReference>
<dbReference type="SMART" id="SM00448">
    <property type="entry name" value="REC"/>
    <property type="match status" value="1"/>
</dbReference>
<dbReference type="AlphaFoldDB" id="A0A1H6XJJ0"/>
<dbReference type="GO" id="GO:0003677">
    <property type="term" value="F:DNA binding"/>
    <property type="evidence" value="ECO:0007669"/>
    <property type="project" value="InterPro"/>
</dbReference>
<sequence length="265" mass="30767">MNILIVEDEKLAVRKLTKLLEETAPELIVRGVAPSIAATVEWIGENRAAGEKEPDLIFMDIELADGQSFEIFNRIDIKSTVIFTTSYDEYALQAFKVNSIDYLLKPVQKEDLQRSLKKFHDLTGQQRHEESTALPSSLETILRNFQMQQPPVEYRKRFLVKQGARLLSVEVSDIAYFYIDEGISFFKNHQGQKFVVDYRIEELAEFLDPENFLRINRSLIITHQSVVQIQPYYNNRLALTLKPAFDKEAIVSREKSNEFKKWMGK</sequence>
<feature type="domain" description="HTH LytTR-type" evidence="3">
    <location>
        <begin position="158"/>
        <end position="265"/>
    </location>
</feature>
<dbReference type="Pfam" id="PF00072">
    <property type="entry name" value="Response_reg"/>
    <property type="match status" value="1"/>
</dbReference>
<dbReference type="PROSITE" id="PS50930">
    <property type="entry name" value="HTH_LYTTR"/>
    <property type="match status" value="1"/>
</dbReference>
<dbReference type="STRING" id="408657.SAMN04487995_4011"/>
<feature type="modified residue" description="4-aspartylphosphate" evidence="1">
    <location>
        <position position="60"/>
    </location>
</feature>
<dbReference type="SUPFAM" id="SSF52172">
    <property type="entry name" value="CheY-like"/>
    <property type="match status" value="1"/>
</dbReference>
<dbReference type="FunFam" id="3.40.50.2300:FF:000361">
    <property type="entry name" value="Two-component system response regulator"/>
    <property type="match status" value="1"/>
</dbReference>
<dbReference type="SMART" id="SM00850">
    <property type="entry name" value="LytTR"/>
    <property type="match status" value="1"/>
</dbReference>
<evidence type="ECO:0000313" key="4">
    <source>
        <dbReference type="EMBL" id="SEJ29253.1"/>
    </source>
</evidence>
<dbReference type="InterPro" id="IPR001789">
    <property type="entry name" value="Sig_transdc_resp-reg_receiver"/>
</dbReference>
<gene>
    <name evidence="4" type="ORF">SAMN04487995_4011</name>
</gene>
<organism evidence="4 5">
    <name type="scientific">Dyadobacter koreensis</name>
    <dbReference type="NCBI Taxonomy" id="408657"/>
    <lineage>
        <taxon>Bacteria</taxon>
        <taxon>Pseudomonadati</taxon>
        <taxon>Bacteroidota</taxon>
        <taxon>Cytophagia</taxon>
        <taxon>Cytophagales</taxon>
        <taxon>Spirosomataceae</taxon>
        <taxon>Dyadobacter</taxon>
    </lineage>
</organism>
<dbReference type="OrthoDB" id="646623at2"/>
<reference evidence="4 5" key="1">
    <citation type="submission" date="2016-10" db="EMBL/GenBank/DDBJ databases">
        <authorList>
            <person name="de Groot N.N."/>
        </authorList>
    </citation>
    <scope>NUCLEOTIDE SEQUENCE [LARGE SCALE GENOMIC DNA]</scope>
    <source>
        <strain evidence="4 5">DSM 19938</strain>
    </source>
</reference>
<dbReference type="Gene3D" id="3.40.50.2300">
    <property type="match status" value="1"/>
</dbReference>
<evidence type="ECO:0000259" key="2">
    <source>
        <dbReference type="PROSITE" id="PS50110"/>
    </source>
</evidence>
<keyword evidence="5" id="KW-1185">Reference proteome</keyword>
<dbReference type="EMBL" id="FNXY01000006">
    <property type="protein sequence ID" value="SEJ29253.1"/>
    <property type="molecule type" value="Genomic_DNA"/>
</dbReference>
<proteinExistence type="predicted"/>
<dbReference type="InterPro" id="IPR007492">
    <property type="entry name" value="LytTR_DNA-bd_dom"/>
</dbReference>